<dbReference type="Gene3D" id="1.10.3730.10">
    <property type="entry name" value="ProC C-terminal domain-like"/>
    <property type="match status" value="1"/>
</dbReference>
<dbReference type="FunFam" id="1.10.3730.10:FF:000001">
    <property type="entry name" value="Pyrroline-5-carboxylate reductase"/>
    <property type="match status" value="1"/>
</dbReference>
<keyword evidence="4 7" id="KW-0028">Amino-acid biosynthesis</keyword>
<comment type="subcellular location">
    <subcellularLocation>
        <location evidence="4">Cytoplasm</location>
    </subcellularLocation>
</comment>
<evidence type="ECO:0000256" key="7">
    <source>
        <dbReference type="RuleBase" id="RU003903"/>
    </source>
</evidence>
<organism evidence="10">
    <name type="scientific">Candidatus Methanomethylicus mesodigestus</name>
    <dbReference type="NCBI Taxonomy" id="1867258"/>
    <lineage>
        <taxon>Archaea</taxon>
        <taxon>Thermoproteota</taxon>
        <taxon>Methanosuratincolia</taxon>
        <taxon>Candidatus Methanomethylicales</taxon>
        <taxon>Candidatus Methanomethylicaceae</taxon>
        <taxon>Candidatus Methanomethylicus</taxon>
    </lineage>
</organism>
<feature type="domain" description="Pyrroline-5-carboxylate reductase dimerisation" evidence="9">
    <location>
        <begin position="162"/>
        <end position="266"/>
    </location>
</feature>
<keyword evidence="3 4" id="KW-0560">Oxidoreductase</keyword>
<accession>A0A7C3ESV2</accession>
<dbReference type="GO" id="GO:0055129">
    <property type="term" value="P:L-proline biosynthetic process"/>
    <property type="evidence" value="ECO:0007669"/>
    <property type="project" value="UniProtKB-UniRule"/>
</dbReference>
<dbReference type="InterPro" id="IPR036291">
    <property type="entry name" value="NAD(P)-bd_dom_sf"/>
</dbReference>
<dbReference type="SUPFAM" id="SSF48179">
    <property type="entry name" value="6-phosphogluconate dehydrogenase C-terminal domain-like"/>
    <property type="match status" value="1"/>
</dbReference>
<keyword evidence="2 4" id="KW-0521">NADP</keyword>
<sequence length="269" mass="28648">MVRKLGVIGYGKMGSALVDGAIKAGVLSAEMTGVYELSPERQVAAQKAGLSLLSDLGELQNYDSILLAIKPKEIPKILDRLKYCTVEGKVHYISIAAGIKINTYLSRLGQNARVTRVMPNIAASVNQAASVYIHSKAVTKADRKFVSSFLKGVGMAISIEEEALIDTITGISGSGPAYFFLLMDIMVKAGVDAGIPEDLARELVSQTCLGAGSMARESSDRLVDLIRAVASPGGTTEEALKVMESRGISKIIYDAIVAAIEKSKKMNYS</sequence>
<dbReference type="SUPFAM" id="SSF51735">
    <property type="entry name" value="NAD(P)-binding Rossmann-fold domains"/>
    <property type="match status" value="1"/>
</dbReference>
<evidence type="ECO:0000256" key="2">
    <source>
        <dbReference type="ARBA" id="ARBA00022857"/>
    </source>
</evidence>
<evidence type="ECO:0000313" key="10">
    <source>
        <dbReference type="EMBL" id="HFK20964.1"/>
    </source>
</evidence>
<dbReference type="GO" id="GO:0004735">
    <property type="term" value="F:pyrroline-5-carboxylate reductase activity"/>
    <property type="evidence" value="ECO:0007669"/>
    <property type="project" value="UniProtKB-UniRule"/>
</dbReference>
<keyword evidence="4 7" id="KW-0641">Proline biosynthesis</keyword>
<comment type="pathway">
    <text evidence="4 7">Amino-acid biosynthesis; L-proline biosynthesis; L-proline from L-glutamate 5-semialdehyde: step 1/1.</text>
</comment>
<evidence type="ECO:0000256" key="6">
    <source>
        <dbReference type="PIRSR" id="PIRSR000193-1"/>
    </source>
</evidence>
<dbReference type="InterPro" id="IPR053790">
    <property type="entry name" value="P5CR-like_CS"/>
</dbReference>
<dbReference type="Pfam" id="PF14748">
    <property type="entry name" value="P5CR_dimer"/>
    <property type="match status" value="1"/>
</dbReference>
<feature type="binding site" evidence="6">
    <location>
        <begin position="68"/>
        <end position="71"/>
    </location>
    <ligand>
        <name>NADP(+)</name>
        <dbReference type="ChEBI" id="CHEBI:58349"/>
    </ligand>
</feature>
<comment type="similarity">
    <text evidence="1 4 7">Belongs to the pyrroline-5-carboxylate reductase family.</text>
</comment>
<dbReference type="PIRSF" id="PIRSF000193">
    <property type="entry name" value="Pyrrol-5-carb_rd"/>
    <property type="match status" value="1"/>
</dbReference>
<protein>
    <recommendedName>
        <fullName evidence="4 5">Pyrroline-5-carboxylate reductase</fullName>
        <shortName evidence="4">P5C reductase</shortName>
        <shortName evidence="4">P5CR</shortName>
        <ecNumber evidence="4 5">1.5.1.2</ecNumber>
    </recommendedName>
    <alternativeName>
        <fullName evidence="4">PCA reductase</fullName>
    </alternativeName>
</protein>
<comment type="catalytic activity">
    <reaction evidence="4 7">
        <text>L-proline + NADP(+) = (S)-1-pyrroline-5-carboxylate + NADPH + 2 H(+)</text>
        <dbReference type="Rhea" id="RHEA:14109"/>
        <dbReference type="ChEBI" id="CHEBI:15378"/>
        <dbReference type="ChEBI" id="CHEBI:17388"/>
        <dbReference type="ChEBI" id="CHEBI:57783"/>
        <dbReference type="ChEBI" id="CHEBI:58349"/>
        <dbReference type="ChEBI" id="CHEBI:60039"/>
        <dbReference type="EC" id="1.5.1.2"/>
    </reaction>
</comment>
<evidence type="ECO:0000256" key="1">
    <source>
        <dbReference type="ARBA" id="ARBA00005525"/>
    </source>
</evidence>
<dbReference type="PANTHER" id="PTHR11645:SF0">
    <property type="entry name" value="PYRROLINE-5-CARBOXYLATE REDUCTASE 3"/>
    <property type="match status" value="1"/>
</dbReference>
<gene>
    <name evidence="4 10" type="primary">proC</name>
    <name evidence="10" type="ORF">ENS19_06780</name>
</gene>
<dbReference type="UniPathway" id="UPA00098">
    <property type="reaction ID" value="UER00361"/>
</dbReference>
<comment type="function">
    <text evidence="4">Catalyzes the reduction of 1-pyrroline-5-carboxylate (PCA) to L-proline.</text>
</comment>
<proteinExistence type="inferred from homology"/>
<evidence type="ECO:0000256" key="5">
    <source>
        <dbReference type="NCBIfam" id="TIGR00112"/>
    </source>
</evidence>
<evidence type="ECO:0000259" key="8">
    <source>
        <dbReference type="Pfam" id="PF03807"/>
    </source>
</evidence>
<dbReference type="InterPro" id="IPR028939">
    <property type="entry name" value="P5C_Rdtase_cat_N"/>
</dbReference>
<comment type="catalytic activity">
    <reaction evidence="4">
        <text>L-proline + NAD(+) = (S)-1-pyrroline-5-carboxylate + NADH + 2 H(+)</text>
        <dbReference type="Rhea" id="RHEA:14105"/>
        <dbReference type="ChEBI" id="CHEBI:15378"/>
        <dbReference type="ChEBI" id="CHEBI:17388"/>
        <dbReference type="ChEBI" id="CHEBI:57540"/>
        <dbReference type="ChEBI" id="CHEBI:57945"/>
        <dbReference type="ChEBI" id="CHEBI:60039"/>
        <dbReference type="EC" id="1.5.1.2"/>
    </reaction>
</comment>
<dbReference type="EC" id="1.5.1.2" evidence="4 5"/>
<keyword evidence="4" id="KW-0963">Cytoplasm</keyword>
<comment type="caution">
    <text evidence="10">The sequence shown here is derived from an EMBL/GenBank/DDBJ whole genome shotgun (WGS) entry which is preliminary data.</text>
</comment>
<dbReference type="InterPro" id="IPR029036">
    <property type="entry name" value="P5CR_dimer"/>
</dbReference>
<dbReference type="HAMAP" id="MF_01925">
    <property type="entry name" value="P5C_reductase"/>
    <property type="match status" value="1"/>
</dbReference>
<dbReference type="PANTHER" id="PTHR11645">
    <property type="entry name" value="PYRROLINE-5-CARBOXYLATE REDUCTASE"/>
    <property type="match status" value="1"/>
</dbReference>
<feature type="domain" description="Pyrroline-5-carboxylate reductase catalytic N-terminal" evidence="8">
    <location>
        <begin position="4"/>
        <end position="98"/>
    </location>
</feature>
<evidence type="ECO:0000256" key="4">
    <source>
        <dbReference type="HAMAP-Rule" id="MF_01925"/>
    </source>
</evidence>
<dbReference type="NCBIfam" id="TIGR00112">
    <property type="entry name" value="proC"/>
    <property type="match status" value="1"/>
</dbReference>
<feature type="binding site" evidence="6">
    <location>
        <begin position="8"/>
        <end position="13"/>
    </location>
    <ligand>
        <name>NADP(+)</name>
        <dbReference type="ChEBI" id="CHEBI:58349"/>
    </ligand>
</feature>
<dbReference type="GO" id="GO:0005737">
    <property type="term" value="C:cytoplasm"/>
    <property type="evidence" value="ECO:0007669"/>
    <property type="project" value="UniProtKB-SubCell"/>
</dbReference>
<dbReference type="InterPro" id="IPR008927">
    <property type="entry name" value="6-PGluconate_DH-like_C_sf"/>
</dbReference>
<dbReference type="EMBL" id="DSTX01000011">
    <property type="protein sequence ID" value="HFK20964.1"/>
    <property type="molecule type" value="Genomic_DNA"/>
</dbReference>
<dbReference type="Pfam" id="PF03807">
    <property type="entry name" value="F420_oxidored"/>
    <property type="match status" value="1"/>
</dbReference>
<name>A0A7C3ESV2_9CREN</name>
<reference evidence="10" key="1">
    <citation type="journal article" date="2020" name="mSystems">
        <title>Genome- and Community-Level Interaction Insights into Carbon Utilization and Element Cycling Functions of Hydrothermarchaeota in Hydrothermal Sediment.</title>
        <authorList>
            <person name="Zhou Z."/>
            <person name="Liu Y."/>
            <person name="Xu W."/>
            <person name="Pan J."/>
            <person name="Luo Z.H."/>
            <person name="Li M."/>
        </authorList>
    </citation>
    <scope>NUCLEOTIDE SEQUENCE [LARGE SCALE GENOMIC DNA]</scope>
    <source>
        <strain evidence="10">SpSt-468</strain>
    </source>
</reference>
<dbReference type="Gene3D" id="3.40.50.720">
    <property type="entry name" value="NAD(P)-binding Rossmann-like Domain"/>
    <property type="match status" value="1"/>
</dbReference>
<dbReference type="PROSITE" id="PS00521">
    <property type="entry name" value="P5CR"/>
    <property type="match status" value="1"/>
</dbReference>
<dbReference type="InterPro" id="IPR000304">
    <property type="entry name" value="Pyrroline-COOH_reductase"/>
</dbReference>
<evidence type="ECO:0000256" key="3">
    <source>
        <dbReference type="ARBA" id="ARBA00023002"/>
    </source>
</evidence>
<dbReference type="AlphaFoldDB" id="A0A7C3ESV2"/>
<evidence type="ECO:0000259" key="9">
    <source>
        <dbReference type="Pfam" id="PF14748"/>
    </source>
</evidence>